<feature type="transmembrane region" description="Helical" evidence="1">
    <location>
        <begin position="311"/>
        <end position="333"/>
    </location>
</feature>
<keyword evidence="1" id="KW-1133">Transmembrane helix</keyword>
<accession>A0A0G1VSK8</accession>
<dbReference type="Proteomes" id="UP000034212">
    <property type="component" value="Unassembled WGS sequence"/>
</dbReference>
<dbReference type="AlphaFoldDB" id="A0A0G1VSK8"/>
<sequence>MKLPDLVARFLPKKPEAKEVLLSLILDDQSVSAAAWIAQPKGLPTVVKTVTKPLSSDSWDERTAVADSVIAILDEAVVPAKIEKVVLGLPPAYLSPDGEILPDIRSSIKELTKKLDLTAIGFVPVHQAIAHTLKIDEGIPPTVILIGIGRMLTVSLFKVGALVGLRSVSRDGDDAAATEKIFKSFTDVEILPSRMLLYGGSHELLTQVQENLLHHPWQTRASFLHFPKIELLPTDFAVGAVSVAGATELAQTLGVEMEESIAPQPQEDEEPNVVMVAPEELGFKPSQEVPDTKKTKLTFPKIKIPSLPRRGVGVAIGGVVVIVFIAVLARWVVPHAQVTVLTLPQLVTAESSISIEPTATVVSSQEHSIPAHKQEKSVSGQSAIAATGKKKVGDPAKGSVVIFNKSTSSRSLKKGSMFVANGLQFTLDEDISVASASENLISGTVTFGKANAPVTAVDIGPQSNLPAGTEFSFKDVAISIAIARSEKAFIGGTSRDVTVVSRADYEALTKELTDELVKKAKKELRGGVNPTEKLIDETIVTKVTSRDFSQEVNQEASQLQGSLTITVAGVSYNEDDITSLLKENVATKVPQGYALDETTLSSTIADVVVARDGAITVRASLSGKAVPGVDVGAVQQTIAGKSLTEAQEILRNMQGIAGAEFIFRYALSRDRLPINKNNISVRIATQ</sequence>
<gene>
    <name evidence="2" type="ORF">UY08_C0002G0031</name>
</gene>
<comment type="caution">
    <text evidence="2">The sequence shown here is derived from an EMBL/GenBank/DDBJ whole genome shotgun (WGS) entry which is preliminary data.</text>
</comment>
<name>A0A0G1VSK8_9BACT</name>
<keyword evidence="1" id="KW-0472">Membrane</keyword>
<evidence type="ECO:0000313" key="3">
    <source>
        <dbReference type="Proteomes" id="UP000034212"/>
    </source>
</evidence>
<proteinExistence type="predicted"/>
<evidence type="ECO:0000256" key="1">
    <source>
        <dbReference type="SAM" id="Phobius"/>
    </source>
</evidence>
<protein>
    <submittedName>
        <fullName evidence="2">Uncharacterized protein</fullName>
    </submittedName>
</protein>
<dbReference type="EMBL" id="LCOQ01000002">
    <property type="protein sequence ID" value="KKU81118.1"/>
    <property type="molecule type" value="Genomic_DNA"/>
</dbReference>
<keyword evidence="1" id="KW-0812">Transmembrane</keyword>
<organism evidence="2 3">
    <name type="scientific">Candidatus Gottesmanbacteria bacterium GW2011_GWA1_47_8</name>
    <dbReference type="NCBI Taxonomy" id="1618438"/>
    <lineage>
        <taxon>Bacteria</taxon>
        <taxon>Candidatus Gottesmaniibacteriota</taxon>
    </lineage>
</organism>
<evidence type="ECO:0000313" key="2">
    <source>
        <dbReference type="EMBL" id="KKU81118.1"/>
    </source>
</evidence>
<reference evidence="2 3" key="1">
    <citation type="journal article" date="2015" name="Nature">
        <title>rRNA introns, odd ribosomes, and small enigmatic genomes across a large radiation of phyla.</title>
        <authorList>
            <person name="Brown C.T."/>
            <person name="Hug L.A."/>
            <person name="Thomas B.C."/>
            <person name="Sharon I."/>
            <person name="Castelle C.J."/>
            <person name="Singh A."/>
            <person name="Wilkins M.J."/>
            <person name="Williams K.H."/>
            <person name="Banfield J.F."/>
        </authorList>
    </citation>
    <scope>NUCLEOTIDE SEQUENCE [LARGE SCALE GENOMIC DNA]</scope>
</reference>